<evidence type="ECO:0000256" key="1">
    <source>
        <dbReference type="SAM" id="MobiDB-lite"/>
    </source>
</evidence>
<protein>
    <submittedName>
        <fullName evidence="2">Uncharacterized protein</fullName>
    </submittedName>
</protein>
<sequence>MASNPDPGETDTVREPDLLEEKKPAPGQNEQPDPGHNEQPDPGNVKDPDPGITEIQQNPDIGQLDHKKDQQSLHEADEKIIDAIPKSLGARARTKTAAGKGFYQSQLHDFQKKLQKHWTKMEDLLINLDKAEVGDLQRLRKIEDELKRVRTKHNAVFKDFMLFLTRNSDKEMIRKSEIEFERKETVVTSVLTRLQALKLEAAEVLSQRISDSESSSASSQRSFVNKKDLTEQYVSQHFSDPKPIEDLYLKTKLNKEQYCEYKIPQEKEPFYAESLCLEKPREKLKVQATPKPNRFYDQDPPVPNNPNSQLHSTVQDDSSVQFYRQCICSLQSGHRSHIFQLVLVFAENALRENCVKINTDLKEELKEICCLLERTTDSEAMDADISFSNPRDFDLLSSQKTVGSDQSKDERTGHEILNEAVKLLSYGKYSPVKSQPSMNLDQLQYSKRIVIHA</sequence>
<feature type="region of interest" description="Disordered" evidence="1">
    <location>
        <begin position="1"/>
        <end position="73"/>
    </location>
</feature>
<feature type="compositionally biased region" description="Basic and acidic residues" evidence="1">
    <location>
        <begin position="11"/>
        <end position="24"/>
    </location>
</feature>
<accession>A0A8W8NPR6</accession>
<proteinExistence type="predicted"/>
<feature type="region of interest" description="Disordered" evidence="1">
    <location>
        <begin position="291"/>
        <end position="312"/>
    </location>
</feature>
<evidence type="ECO:0000313" key="3">
    <source>
        <dbReference type="Proteomes" id="UP000005408"/>
    </source>
</evidence>
<name>A0A8W8NPR6_MAGGI</name>
<evidence type="ECO:0000313" key="2">
    <source>
        <dbReference type="EnsemblMetazoa" id="G8585.1:cds"/>
    </source>
</evidence>
<dbReference type="EnsemblMetazoa" id="G8585.1">
    <property type="protein sequence ID" value="G8585.1:cds"/>
    <property type="gene ID" value="G8585"/>
</dbReference>
<keyword evidence="3" id="KW-1185">Reference proteome</keyword>
<feature type="compositionally biased region" description="Basic and acidic residues" evidence="1">
    <location>
        <begin position="33"/>
        <end position="49"/>
    </location>
</feature>
<dbReference type="AlphaFoldDB" id="A0A8W8NPR6"/>
<reference evidence="2" key="1">
    <citation type="submission" date="2022-08" db="UniProtKB">
        <authorList>
            <consortium name="EnsemblMetazoa"/>
        </authorList>
    </citation>
    <scope>IDENTIFICATION</scope>
    <source>
        <strain evidence="2">05x7-T-G4-1.051#20</strain>
    </source>
</reference>
<organism evidence="2 3">
    <name type="scientific">Magallana gigas</name>
    <name type="common">Pacific oyster</name>
    <name type="synonym">Crassostrea gigas</name>
    <dbReference type="NCBI Taxonomy" id="29159"/>
    <lineage>
        <taxon>Eukaryota</taxon>
        <taxon>Metazoa</taxon>
        <taxon>Spiralia</taxon>
        <taxon>Lophotrochozoa</taxon>
        <taxon>Mollusca</taxon>
        <taxon>Bivalvia</taxon>
        <taxon>Autobranchia</taxon>
        <taxon>Pteriomorphia</taxon>
        <taxon>Ostreida</taxon>
        <taxon>Ostreoidea</taxon>
        <taxon>Ostreidae</taxon>
        <taxon>Magallana</taxon>
    </lineage>
</organism>
<dbReference type="Proteomes" id="UP000005408">
    <property type="component" value="Unassembled WGS sequence"/>
</dbReference>
<feature type="compositionally biased region" description="Basic and acidic residues" evidence="1">
    <location>
        <begin position="63"/>
        <end position="73"/>
    </location>
</feature>